<dbReference type="Proteomes" id="UP001206572">
    <property type="component" value="Unassembled WGS sequence"/>
</dbReference>
<feature type="domain" description="Insertion element IS402-like" evidence="2">
    <location>
        <begin position="6"/>
        <end position="83"/>
    </location>
</feature>
<accession>A0ABT2AHC2</accession>
<feature type="domain" description="Transposase IS4-like" evidence="1">
    <location>
        <begin position="102"/>
        <end position="258"/>
    </location>
</feature>
<reference evidence="3 4" key="1">
    <citation type="submission" date="2022-08" db="EMBL/GenBank/DDBJ databases">
        <title>Reclassification of Massilia species as members of the genera Telluria, Duganella, Pseudoduganella, Mokoshia gen. nov. and Zemynaea gen. nov. using orthogonal and non-orthogonal genome-based approaches.</title>
        <authorList>
            <person name="Bowman J.P."/>
        </authorList>
    </citation>
    <scope>NUCLEOTIDE SEQUENCE [LARGE SCALE GENOMIC DNA]</scope>
    <source>
        <strain evidence="3 4">JCM 31661</strain>
    </source>
</reference>
<evidence type="ECO:0000313" key="4">
    <source>
        <dbReference type="Proteomes" id="UP001206572"/>
    </source>
</evidence>
<dbReference type="PANTHER" id="PTHR30007">
    <property type="entry name" value="PHP DOMAIN PROTEIN"/>
    <property type="match status" value="1"/>
</dbReference>
<dbReference type="Pfam" id="PF01609">
    <property type="entry name" value="DDE_Tnp_1"/>
    <property type="match status" value="1"/>
</dbReference>
<dbReference type="Pfam" id="PF13340">
    <property type="entry name" value="DUF4096"/>
    <property type="match status" value="1"/>
</dbReference>
<dbReference type="InterPro" id="IPR025161">
    <property type="entry name" value="IS402-like_dom"/>
</dbReference>
<evidence type="ECO:0000313" key="3">
    <source>
        <dbReference type="EMBL" id="MCS0595639.1"/>
    </source>
</evidence>
<evidence type="ECO:0000259" key="1">
    <source>
        <dbReference type="Pfam" id="PF01609"/>
    </source>
</evidence>
<name>A0ABT2AHC2_9BURK</name>
<comment type="caution">
    <text evidence="3">The sequence shown here is derived from an EMBL/GenBank/DDBJ whole genome shotgun (WGS) entry which is preliminary data.</text>
</comment>
<sequence length="267" mass="30734">MARALLPEDLWSLIAADLPAHRRSPKGGRPRIDDRAALTGILFVLKTGIPWEYLPRELGCGSGMTCWRRLHEWMLAGVWQRIHETILRRLREHDQIMWDRASVDAASVPAPAGGEHTGRNPTDRGKLGCKHHLLVDERGLPLVAQISGAQVHDSRFLIPLVESVPAVKGLAGRARKRPGKLHADRAYASRAHRAWLRRRGIAARIARYGVESRERLGRWRWVVERTLGWPHRFRRLRIRHERRADIHQAFLSLACSLICWRYVERFC</sequence>
<dbReference type="NCBIfam" id="NF033580">
    <property type="entry name" value="transpos_IS5_3"/>
    <property type="match status" value="1"/>
</dbReference>
<protein>
    <submittedName>
        <fullName evidence="3">IS5 family transposase</fullName>
    </submittedName>
</protein>
<dbReference type="PANTHER" id="PTHR30007:SF1">
    <property type="entry name" value="BLR1914 PROTEIN"/>
    <property type="match status" value="1"/>
</dbReference>
<organism evidence="3 4">
    <name type="scientific">Massilia agri</name>
    <dbReference type="NCBI Taxonomy" id="1886785"/>
    <lineage>
        <taxon>Bacteria</taxon>
        <taxon>Pseudomonadati</taxon>
        <taxon>Pseudomonadota</taxon>
        <taxon>Betaproteobacteria</taxon>
        <taxon>Burkholderiales</taxon>
        <taxon>Oxalobacteraceae</taxon>
        <taxon>Telluria group</taxon>
        <taxon>Massilia</taxon>
    </lineage>
</organism>
<dbReference type="RefSeq" id="WP_258826690.1">
    <property type="nucleotide sequence ID" value="NZ_JANUHA010000002.1"/>
</dbReference>
<proteinExistence type="predicted"/>
<gene>
    <name evidence="3" type="ORF">NX780_04695</name>
</gene>
<dbReference type="EMBL" id="JANUHA010000002">
    <property type="protein sequence ID" value="MCS0595639.1"/>
    <property type="molecule type" value="Genomic_DNA"/>
</dbReference>
<dbReference type="InterPro" id="IPR002559">
    <property type="entry name" value="Transposase_11"/>
</dbReference>
<evidence type="ECO:0000259" key="2">
    <source>
        <dbReference type="Pfam" id="PF13340"/>
    </source>
</evidence>
<keyword evidence="4" id="KW-1185">Reference proteome</keyword>